<sequence length="83" mass="9335">MRKTSYQITCGIVVILSLLLLNLPPRATMRVKGWAGHFFLPLFGLQKGLQQIGEKAVDSALPRSELLNELNTLQQTNQLLKME</sequence>
<reference evidence="2" key="1">
    <citation type="submission" date="2018-05" db="EMBL/GenBank/DDBJ databases">
        <authorList>
            <person name="Lanie J.A."/>
            <person name="Ng W.-L."/>
            <person name="Kazmierczak K.M."/>
            <person name="Andrzejewski T.M."/>
            <person name="Davidsen T.M."/>
            <person name="Wayne K.J."/>
            <person name="Tettelin H."/>
            <person name="Glass J.I."/>
            <person name="Rusch D."/>
            <person name="Podicherti R."/>
            <person name="Tsui H.-C.T."/>
            <person name="Winkler M.E."/>
        </authorList>
    </citation>
    <scope>NUCLEOTIDE SEQUENCE</scope>
</reference>
<evidence type="ECO:0008006" key="3">
    <source>
        <dbReference type="Google" id="ProtNLM"/>
    </source>
</evidence>
<evidence type="ECO:0000256" key="1">
    <source>
        <dbReference type="SAM" id="Phobius"/>
    </source>
</evidence>
<proteinExistence type="predicted"/>
<dbReference type="AlphaFoldDB" id="A0A383ECD3"/>
<name>A0A383ECD3_9ZZZZ</name>
<feature type="non-terminal residue" evidence="2">
    <location>
        <position position="83"/>
    </location>
</feature>
<feature type="transmembrane region" description="Helical" evidence="1">
    <location>
        <begin position="6"/>
        <end position="23"/>
    </location>
</feature>
<keyword evidence="1" id="KW-0472">Membrane</keyword>
<evidence type="ECO:0000313" key="2">
    <source>
        <dbReference type="EMBL" id="SVE54015.1"/>
    </source>
</evidence>
<protein>
    <recommendedName>
        <fullName evidence="3">Rod shape-determining protein MreC</fullName>
    </recommendedName>
</protein>
<gene>
    <name evidence="2" type="ORF">METZ01_LOCUS506869</name>
</gene>
<keyword evidence="1" id="KW-1133">Transmembrane helix</keyword>
<accession>A0A383ECD3</accession>
<organism evidence="2">
    <name type="scientific">marine metagenome</name>
    <dbReference type="NCBI Taxonomy" id="408172"/>
    <lineage>
        <taxon>unclassified sequences</taxon>
        <taxon>metagenomes</taxon>
        <taxon>ecological metagenomes</taxon>
    </lineage>
</organism>
<keyword evidence="1" id="KW-0812">Transmembrane</keyword>
<dbReference type="EMBL" id="UINC01224408">
    <property type="protein sequence ID" value="SVE54015.1"/>
    <property type="molecule type" value="Genomic_DNA"/>
</dbReference>